<dbReference type="PROSITE" id="PS00108">
    <property type="entry name" value="PROTEIN_KINASE_ST"/>
    <property type="match status" value="1"/>
</dbReference>
<dbReference type="PROSITE" id="PS00107">
    <property type="entry name" value="PROTEIN_KINASE_ATP"/>
    <property type="match status" value="1"/>
</dbReference>
<reference evidence="13" key="1">
    <citation type="journal article" date="2017" name="Genome Announc.">
        <title>Draft Genome Sequence of Terrimicrobium sacchariphilum NM-5T, a Facultative Anaerobic Soil Bacterium of the Class Spartobacteria.</title>
        <authorList>
            <person name="Qiu Y.L."/>
            <person name="Tourlousse D.M."/>
            <person name="Matsuura N."/>
            <person name="Ohashi A."/>
            <person name="Sekiguchi Y."/>
        </authorList>
    </citation>
    <scope>NUCLEOTIDE SEQUENCE [LARGE SCALE GENOMIC DNA]</scope>
    <source>
        <strain evidence="13">NM-5</strain>
    </source>
</reference>
<dbReference type="InParanoid" id="A0A146G890"/>
<dbReference type="SMART" id="SM00220">
    <property type="entry name" value="S_TKc"/>
    <property type="match status" value="1"/>
</dbReference>
<evidence type="ECO:0000256" key="1">
    <source>
        <dbReference type="ARBA" id="ARBA00004141"/>
    </source>
</evidence>
<dbReference type="GO" id="GO:0005524">
    <property type="term" value="F:ATP binding"/>
    <property type="evidence" value="ECO:0007669"/>
    <property type="project" value="UniProtKB-UniRule"/>
</dbReference>
<evidence type="ECO:0000256" key="6">
    <source>
        <dbReference type="ARBA" id="ARBA00022840"/>
    </source>
</evidence>
<dbReference type="InterPro" id="IPR010432">
    <property type="entry name" value="RDD"/>
</dbReference>
<evidence type="ECO:0000259" key="11">
    <source>
        <dbReference type="PROSITE" id="PS50011"/>
    </source>
</evidence>
<keyword evidence="6 9" id="KW-0067">ATP-binding</keyword>
<keyword evidence="5 12" id="KW-0418">Kinase</keyword>
<dbReference type="Pfam" id="PF06271">
    <property type="entry name" value="RDD"/>
    <property type="match status" value="1"/>
</dbReference>
<evidence type="ECO:0000256" key="7">
    <source>
        <dbReference type="ARBA" id="ARBA00022989"/>
    </source>
</evidence>
<keyword evidence="2" id="KW-0808">Transferase</keyword>
<dbReference type="PANTHER" id="PTHR43289:SF6">
    <property type="entry name" value="SERINE_THREONINE-PROTEIN KINASE NEKL-3"/>
    <property type="match status" value="1"/>
</dbReference>
<dbReference type="InterPro" id="IPR017441">
    <property type="entry name" value="Protein_kinase_ATP_BS"/>
</dbReference>
<evidence type="ECO:0000256" key="8">
    <source>
        <dbReference type="ARBA" id="ARBA00023136"/>
    </source>
</evidence>
<evidence type="ECO:0000256" key="4">
    <source>
        <dbReference type="ARBA" id="ARBA00022741"/>
    </source>
</evidence>
<dbReference type="GO" id="GO:0004674">
    <property type="term" value="F:protein serine/threonine kinase activity"/>
    <property type="evidence" value="ECO:0007669"/>
    <property type="project" value="UniProtKB-KW"/>
</dbReference>
<evidence type="ECO:0000256" key="10">
    <source>
        <dbReference type="SAM" id="Phobius"/>
    </source>
</evidence>
<feature type="transmembrane region" description="Helical" evidence="10">
    <location>
        <begin position="854"/>
        <end position="880"/>
    </location>
</feature>
<sequence length="881" mass="96038">MDSPSTCPSCGTAQTEDAPKGLCPACLMKAAFATATGSDERPHAFQAPPIDELGVKFPALEILEFIGQGGMGAVYKVRQRELDRLVALKILPPDIGQDAAFAERFTREARALAKLNHPNIVTLYEFGRADGLYYFLMEFVDGVNLRQLTANGRISTREALAVVPQICDALQYAHDHGIVHRDIKPENILIDRRGQVKVADFGLARIIGSAADPADLLNLSTDARVMGTPSYMPPEQIEAPGEVDHRADIYALGVVFYQMLTGELPGKTIEPPSRKVQIDVRLDEIVLRALERSPDLRYGQASQIKTQLESLERDQVIPTPNPPAQNHGWEYKSRRTLFGWPLVHVTSGIDPQTGRPRHARGIIAMGDTASGVLAIGGAAYGVIAVGGVAGGVLAIGGLAAGIVACGGMTIALIIAFGGFACAPFAVGGLAIGYLALGGQALGVHIFDSSHHDSAMLRQLFTQIQPWLVFGSTVIWLPFLAVFLGVTHWAKRQNRAESPPPAAPSSCLSSMRLWLSLIDTGGYVQSWENAAPYFRTRVPREEWVSRLESIRGPLGKLLDRKMISEKARLAGQWREVQFEASFEGLPAALETVTFGRQSKGEWLAVGYIIRPITQRNSPAISRPPRTTSGSDLFAGFMRRLVALVIDCYLVQFAIFPIIVVLALISPGSAMVETPFGLFTSERSYEDQKIAPNARVIETIVLGRWHYYYKEPIPSDPSHTKNDRIRIDPQTGARIPPASNTNLTAMALLIYWILMESSRYQGSIGKMCMGVRVINKRGGRVTIPNAIGRNLAKILSFIPLLGGFLMAAFTRKKQALHDILADCFVVRANSWENAWSDETPVDKKFRLEQAEADKDLGWKIAVGALVAIIALVVGITAAIRIAG</sequence>
<proteinExistence type="predicted"/>
<dbReference type="STRING" id="690879.TSACC_21959"/>
<dbReference type="InterPro" id="IPR008271">
    <property type="entry name" value="Ser/Thr_kinase_AS"/>
</dbReference>
<gene>
    <name evidence="12" type="ORF">TSACC_21959</name>
</gene>
<dbReference type="AlphaFoldDB" id="A0A146G890"/>
<dbReference type="SUPFAM" id="SSF56112">
    <property type="entry name" value="Protein kinase-like (PK-like)"/>
    <property type="match status" value="1"/>
</dbReference>
<dbReference type="OrthoDB" id="6111975at2"/>
<dbReference type="PANTHER" id="PTHR43289">
    <property type="entry name" value="MITOGEN-ACTIVATED PROTEIN KINASE KINASE KINASE 20-RELATED"/>
    <property type="match status" value="1"/>
</dbReference>
<keyword evidence="3 10" id="KW-0812">Transmembrane</keyword>
<keyword evidence="7 10" id="KW-1133">Transmembrane helix</keyword>
<feature type="binding site" evidence="9">
    <location>
        <position position="89"/>
    </location>
    <ligand>
        <name>ATP</name>
        <dbReference type="ChEBI" id="CHEBI:30616"/>
    </ligand>
</feature>
<feature type="transmembrane region" description="Helical" evidence="10">
    <location>
        <begin position="466"/>
        <end position="485"/>
    </location>
</feature>
<dbReference type="Gene3D" id="1.10.510.10">
    <property type="entry name" value="Transferase(Phosphotransferase) domain 1"/>
    <property type="match status" value="1"/>
</dbReference>
<feature type="domain" description="Protein kinase" evidence="11">
    <location>
        <begin position="60"/>
        <end position="311"/>
    </location>
</feature>
<dbReference type="GO" id="GO:0016020">
    <property type="term" value="C:membrane"/>
    <property type="evidence" value="ECO:0007669"/>
    <property type="project" value="UniProtKB-SubCell"/>
</dbReference>
<dbReference type="InterPro" id="IPR011009">
    <property type="entry name" value="Kinase-like_dom_sf"/>
</dbReference>
<evidence type="ECO:0000256" key="5">
    <source>
        <dbReference type="ARBA" id="ARBA00022777"/>
    </source>
</evidence>
<comment type="caution">
    <text evidence="12">The sequence shown here is derived from an EMBL/GenBank/DDBJ whole genome shotgun (WGS) entry which is preliminary data.</text>
</comment>
<feature type="transmembrane region" description="Helical" evidence="10">
    <location>
        <begin position="424"/>
        <end position="446"/>
    </location>
</feature>
<dbReference type="Proteomes" id="UP000076023">
    <property type="component" value="Unassembled WGS sequence"/>
</dbReference>
<evidence type="ECO:0000256" key="2">
    <source>
        <dbReference type="ARBA" id="ARBA00022679"/>
    </source>
</evidence>
<dbReference type="PROSITE" id="PS50011">
    <property type="entry name" value="PROTEIN_KINASE_DOM"/>
    <property type="match status" value="1"/>
</dbReference>
<evidence type="ECO:0000256" key="3">
    <source>
        <dbReference type="ARBA" id="ARBA00022692"/>
    </source>
</evidence>
<protein>
    <submittedName>
        <fullName evidence="12">Serine/threonine protein kinase</fullName>
    </submittedName>
</protein>
<comment type="subcellular location">
    <subcellularLocation>
        <location evidence="1">Membrane</location>
        <topology evidence="1">Multi-pass membrane protein</topology>
    </subcellularLocation>
</comment>
<evidence type="ECO:0000256" key="9">
    <source>
        <dbReference type="PROSITE-ProRule" id="PRU10141"/>
    </source>
</evidence>
<dbReference type="Gene3D" id="3.30.200.20">
    <property type="entry name" value="Phosphorylase Kinase, domain 1"/>
    <property type="match status" value="1"/>
</dbReference>
<keyword evidence="4 9" id="KW-0547">Nucleotide-binding</keyword>
<organism evidence="12 13">
    <name type="scientific">Terrimicrobium sacchariphilum</name>
    <dbReference type="NCBI Taxonomy" id="690879"/>
    <lineage>
        <taxon>Bacteria</taxon>
        <taxon>Pseudomonadati</taxon>
        <taxon>Verrucomicrobiota</taxon>
        <taxon>Terrimicrobiia</taxon>
        <taxon>Terrimicrobiales</taxon>
        <taxon>Terrimicrobiaceae</taxon>
        <taxon>Terrimicrobium</taxon>
    </lineage>
</organism>
<feature type="transmembrane region" description="Helical" evidence="10">
    <location>
        <begin position="639"/>
        <end position="663"/>
    </location>
</feature>
<feature type="transmembrane region" description="Helical" evidence="10">
    <location>
        <begin position="362"/>
        <end position="386"/>
    </location>
</feature>
<accession>A0A146G890</accession>
<feature type="transmembrane region" description="Helical" evidence="10">
    <location>
        <begin position="789"/>
        <end position="807"/>
    </location>
</feature>
<evidence type="ECO:0000313" key="13">
    <source>
        <dbReference type="Proteomes" id="UP000076023"/>
    </source>
</evidence>
<keyword evidence="12" id="KW-0723">Serine/threonine-protein kinase</keyword>
<dbReference type="CDD" id="cd14014">
    <property type="entry name" value="STKc_PknB_like"/>
    <property type="match status" value="1"/>
</dbReference>
<dbReference type="EMBL" id="BDCO01000002">
    <property type="protein sequence ID" value="GAT33542.1"/>
    <property type="molecule type" value="Genomic_DNA"/>
</dbReference>
<evidence type="ECO:0000313" key="12">
    <source>
        <dbReference type="EMBL" id="GAT33542.1"/>
    </source>
</evidence>
<feature type="transmembrane region" description="Helical" evidence="10">
    <location>
        <begin position="392"/>
        <end position="417"/>
    </location>
</feature>
<dbReference type="InterPro" id="IPR025091">
    <property type="entry name" value="DUF4019"/>
</dbReference>
<dbReference type="InterPro" id="IPR000719">
    <property type="entry name" value="Prot_kinase_dom"/>
</dbReference>
<name>A0A146G890_TERSA</name>
<dbReference type="Pfam" id="PF00069">
    <property type="entry name" value="Pkinase"/>
    <property type="match status" value="1"/>
</dbReference>
<dbReference type="Pfam" id="PF13211">
    <property type="entry name" value="DUF4019"/>
    <property type="match status" value="1"/>
</dbReference>
<keyword evidence="13" id="KW-1185">Reference proteome</keyword>
<keyword evidence="8 10" id="KW-0472">Membrane</keyword>